<dbReference type="EMBL" id="UPXZ01000032">
    <property type="protein sequence ID" value="VBB46030.1"/>
    <property type="molecule type" value="Genomic_DNA"/>
</dbReference>
<feature type="transmembrane region" description="Helical" evidence="1">
    <location>
        <begin position="70"/>
        <end position="92"/>
    </location>
</feature>
<reference evidence="2" key="1">
    <citation type="submission" date="2018-07" db="EMBL/GenBank/DDBJ databases">
        <authorList>
            <consortium name="Genoscope - CEA"/>
            <person name="William W."/>
        </authorList>
    </citation>
    <scope>NUCLEOTIDE SEQUENCE</scope>
    <source>
        <strain evidence="2">IK1</strain>
    </source>
</reference>
<dbReference type="AlphaFoldDB" id="A0A653ADM9"/>
<feature type="transmembrane region" description="Helical" evidence="1">
    <location>
        <begin position="98"/>
        <end position="121"/>
    </location>
</feature>
<proteinExistence type="predicted"/>
<keyword evidence="1" id="KW-0472">Membrane</keyword>
<keyword evidence="1" id="KW-1133">Transmembrane helix</keyword>
<accession>A0A653ADM9</accession>
<keyword evidence="1" id="KW-0812">Transmembrane</keyword>
<organism evidence="2">
    <name type="scientific">uncultured Paludibacter sp</name>
    <dbReference type="NCBI Taxonomy" id="497635"/>
    <lineage>
        <taxon>Bacteria</taxon>
        <taxon>Pseudomonadati</taxon>
        <taxon>Bacteroidota</taxon>
        <taxon>Bacteroidia</taxon>
        <taxon>Bacteroidales</taxon>
        <taxon>Paludibacteraceae</taxon>
        <taxon>Paludibacter</taxon>
        <taxon>environmental samples</taxon>
    </lineage>
</organism>
<feature type="transmembrane region" description="Helical" evidence="1">
    <location>
        <begin position="9"/>
        <end position="31"/>
    </location>
</feature>
<feature type="transmembrane region" description="Helical" evidence="1">
    <location>
        <begin position="37"/>
        <end position="58"/>
    </location>
</feature>
<evidence type="ECO:0000313" key="2">
    <source>
        <dbReference type="EMBL" id="VBB46030.1"/>
    </source>
</evidence>
<sequence length="137" mass="16155">MEKQKNKFILILTAVTLIFGLGIKHIISTFFPQYMISWYPAIPIFFFVLGLILIFNVFKVKTMEARKTVNLYLMLRVGKILASLLFLLVYWITHKTALKPFALIFIVFYAIFMFTETFIFYSAEKWIKKTKSDEDSI</sequence>
<protein>
    <submittedName>
        <fullName evidence="2">Uncharacterized protein</fullName>
    </submittedName>
</protein>
<gene>
    <name evidence="2" type="ORF">TRIP_D380016</name>
</gene>
<name>A0A653ADM9_9BACT</name>
<evidence type="ECO:0000256" key="1">
    <source>
        <dbReference type="SAM" id="Phobius"/>
    </source>
</evidence>